<evidence type="ECO:0000256" key="3">
    <source>
        <dbReference type="ARBA" id="ARBA00022475"/>
    </source>
</evidence>
<keyword evidence="2 7" id="KW-0813">Transport</keyword>
<keyword evidence="3" id="KW-1003">Cell membrane</keyword>
<sequence length="222" mass="23268">MFGGAELGDFLLTLADATWQTLFIVLVSLAGGGVGGLALGLGVYLTRPGNLYANALAHTVLNIVVNFVRPIPFLLLLVILVPFARVVVGTGIGNPPVIFAISVAAVFGISRIVEQNLLSVSPGVVEAARSAGAGRFQIVWSVIIPEALGPLILGYTYIFVALVDMSAVAGWIGGGGLGTYAVQDGFRRNEWTIIIAAVVVIIVIVQAAQFLGNFVARKVLRR</sequence>
<evidence type="ECO:0000256" key="6">
    <source>
        <dbReference type="ARBA" id="ARBA00023136"/>
    </source>
</evidence>
<proteinExistence type="inferred from homology"/>
<evidence type="ECO:0000256" key="1">
    <source>
        <dbReference type="ARBA" id="ARBA00004651"/>
    </source>
</evidence>
<dbReference type="Gene3D" id="1.10.3720.10">
    <property type="entry name" value="MetI-like"/>
    <property type="match status" value="1"/>
</dbReference>
<feature type="domain" description="ABC transmembrane type-1" evidence="8">
    <location>
        <begin position="18"/>
        <end position="212"/>
    </location>
</feature>
<evidence type="ECO:0000313" key="9">
    <source>
        <dbReference type="EMBL" id="KAB1648751.1"/>
    </source>
</evidence>
<dbReference type="PROSITE" id="PS50928">
    <property type="entry name" value="ABC_TM1"/>
    <property type="match status" value="1"/>
</dbReference>
<organism evidence="9 10">
    <name type="scientific">Pseudoclavibacter endophyticus</name>
    <dbReference type="NCBI Taxonomy" id="1778590"/>
    <lineage>
        <taxon>Bacteria</taxon>
        <taxon>Bacillati</taxon>
        <taxon>Actinomycetota</taxon>
        <taxon>Actinomycetes</taxon>
        <taxon>Micrococcales</taxon>
        <taxon>Microbacteriaceae</taxon>
        <taxon>Pseudoclavibacter</taxon>
    </lineage>
</organism>
<dbReference type="EMBL" id="WBJY01000001">
    <property type="protein sequence ID" value="KAB1648751.1"/>
    <property type="molecule type" value="Genomic_DNA"/>
</dbReference>
<dbReference type="InterPro" id="IPR051322">
    <property type="entry name" value="AA_ABC_Transporter_Permease"/>
</dbReference>
<protein>
    <submittedName>
        <fullName evidence="9">ABC transporter permease subunit</fullName>
    </submittedName>
</protein>
<feature type="transmembrane region" description="Helical" evidence="7">
    <location>
        <begin position="20"/>
        <end position="44"/>
    </location>
</feature>
<evidence type="ECO:0000256" key="4">
    <source>
        <dbReference type="ARBA" id="ARBA00022692"/>
    </source>
</evidence>
<comment type="subcellular location">
    <subcellularLocation>
        <location evidence="1 7">Cell membrane</location>
        <topology evidence="1 7">Multi-pass membrane protein</topology>
    </subcellularLocation>
</comment>
<accession>A0A6H9WLS4</accession>
<evidence type="ECO:0000313" key="10">
    <source>
        <dbReference type="Proteomes" id="UP000431744"/>
    </source>
</evidence>
<dbReference type="AlphaFoldDB" id="A0A6H9WLS4"/>
<dbReference type="OrthoDB" id="9793490at2"/>
<dbReference type="Proteomes" id="UP000431744">
    <property type="component" value="Unassembled WGS sequence"/>
</dbReference>
<evidence type="ECO:0000256" key="5">
    <source>
        <dbReference type="ARBA" id="ARBA00022989"/>
    </source>
</evidence>
<dbReference type="CDD" id="cd06261">
    <property type="entry name" value="TM_PBP2"/>
    <property type="match status" value="1"/>
</dbReference>
<feature type="transmembrane region" description="Helical" evidence="7">
    <location>
        <begin position="56"/>
        <end position="84"/>
    </location>
</feature>
<feature type="transmembrane region" description="Helical" evidence="7">
    <location>
        <begin position="152"/>
        <end position="173"/>
    </location>
</feature>
<dbReference type="Pfam" id="PF00528">
    <property type="entry name" value="BPD_transp_1"/>
    <property type="match status" value="1"/>
</dbReference>
<dbReference type="PANTHER" id="PTHR30450">
    <property type="entry name" value="ABC TRANSPORTER PERMEASE"/>
    <property type="match status" value="1"/>
</dbReference>
<dbReference type="SUPFAM" id="SSF161098">
    <property type="entry name" value="MetI-like"/>
    <property type="match status" value="1"/>
</dbReference>
<dbReference type="InterPro" id="IPR035906">
    <property type="entry name" value="MetI-like_sf"/>
</dbReference>
<dbReference type="PANTHER" id="PTHR30450:SF14">
    <property type="entry name" value="TRANSPORTER, PERMEASE PROTEIN, PUTATIVE-RELATED"/>
    <property type="match status" value="1"/>
</dbReference>
<feature type="transmembrane region" description="Helical" evidence="7">
    <location>
        <begin position="96"/>
        <end position="113"/>
    </location>
</feature>
<feature type="transmembrane region" description="Helical" evidence="7">
    <location>
        <begin position="193"/>
        <end position="216"/>
    </location>
</feature>
<gene>
    <name evidence="9" type="ORF">F8O04_00095</name>
</gene>
<dbReference type="GO" id="GO:0005886">
    <property type="term" value="C:plasma membrane"/>
    <property type="evidence" value="ECO:0007669"/>
    <property type="project" value="UniProtKB-SubCell"/>
</dbReference>
<dbReference type="RefSeq" id="WP_158027306.1">
    <property type="nucleotide sequence ID" value="NZ_BMHG01000001.1"/>
</dbReference>
<evidence type="ECO:0000256" key="7">
    <source>
        <dbReference type="RuleBase" id="RU363032"/>
    </source>
</evidence>
<dbReference type="InterPro" id="IPR000515">
    <property type="entry name" value="MetI-like"/>
</dbReference>
<comment type="similarity">
    <text evidence="7">Belongs to the binding-protein-dependent transport system permease family.</text>
</comment>
<reference evidence="9 10" key="1">
    <citation type="submission" date="2019-09" db="EMBL/GenBank/DDBJ databases">
        <title>Phylogeny of genus Pseudoclavibacter and closely related genus.</title>
        <authorList>
            <person name="Li Y."/>
        </authorList>
    </citation>
    <scope>NUCLEOTIDE SEQUENCE [LARGE SCALE GENOMIC DNA]</scope>
    <source>
        <strain evidence="9 10">EGI 60007</strain>
    </source>
</reference>
<keyword evidence="10" id="KW-1185">Reference proteome</keyword>
<dbReference type="GO" id="GO:0048473">
    <property type="term" value="P:D-methionine transmembrane transport"/>
    <property type="evidence" value="ECO:0007669"/>
    <property type="project" value="TreeGrafter"/>
</dbReference>
<keyword evidence="4 7" id="KW-0812">Transmembrane</keyword>
<keyword evidence="6 7" id="KW-0472">Membrane</keyword>
<comment type="caution">
    <text evidence="9">The sequence shown here is derived from an EMBL/GenBank/DDBJ whole genome shotgun (WGS) entry which is preliminary data.</text>
</comment>
<evidence type="ECO:0000259" key="8">
    <source>
        <dbReference type="PROSITE" id="PS50928"/>
    </source>
</evidence>
<keyword evidence="5 7" id="KW-1133">Transmembrane helix</keyword>
<evidence type="ECO:0000256" key="2">
    <source>
        <dbReference type="ARBA" id="ARBA00022448"/>
    </source>
</evidence>
<name>A0A6H9WLS4_9MICO</name>